<comment type="caution">
    <text evidence="1">The sequence shown here is derived from an EMBL/GenBank/DDBJ whole genome shotgun (WGS) entry which is preliminary data.</text>
</comment>
<dbReference type="EMBL" id="BARU01005939">
    <property type="protein sequence ID" value="GAH43376.1"/>
    <property type="molecule type" value="Genomic_DNA"/>
</dbReference>
<organism evidence="1">
    <name type="scientific">marine sediment metagenome</name>
    <dbReference type="NCBI Taxonomy" id="412755"/>
    <lineage>
        <taxon>unclassified sequences</taxon>
        <taxon>metagenomes</taxon>
        <taxon>ecological metagenomes</taxon>
    </lineage>
</organism>
<reference evidence="1" key="1">
    <citation type="journal article" date="2014" name="Front. Microbiol.">
        <title>High frequency of phylogenetically diverse reductive dehalogenase-homologous genes in deep subseafloor sedimentary metagenomes.</title>
        <authorList>
            <person name="Kawai M."/>
            <person name="Futagami T."/>
            <person name="Toyoda A."/>
            <person name="Takaki Y."/>
            <person name="Nishi S."/>
            <person name="Hori S."/>
            <person name="Arai W."/>
            <person name="Tsubouchi T."/>
            <person name="Morono Y."/>
            <person name="Uchiyama I."/>
            <person name="Ito T."/>
            <person name="Fujiyama A."/>
            <person name="Inagaki F."/>
            <person name="Takami H."/>
        </authorList>
    </citation>
    <scope>NUCLEOTIDE SEQUENCE</scope>
    <source>
        <strain evidence="1">Expedition CK06-06</strain>
    </source>
</reference>
<dbReference type="AlphaFoldDB" id="X1FCK7"/>
<accession>X1FCK7</accession>
<evidence type="ECO:0000313" key="1">
    <source>
        <dbReference type="EMBL" id="GAH43376.1"/>
    </source>
</evidence>
<name>X1FCK7_9ZZZZ</name>
<proteinExistence type="predicted"/>
<gene>
    <name evidence="1" type="ORF">S03H2_11657</name>
</gene>
<sequence length="113" mass="12744">MKVGTICKLKVDCLGNKAGTLGVVFYDYGNGFQAIFENGNLDGFSRTSKMYDSLRKGVGDVIEADHFLEEVGFEESLAGYQFKNVLQVSEDYRRGLFNIAWSEKWKKPKGDKE</sequence>
<protein>
    <submittedName>
        <fullName evidence="1">Uncharacterized protein</fullName>
    </submittedName>
</protein>